<dbReference type="Gene3D" id="2.60.40.10">
    <property type="entry name" value="Immunoglobulins"/>
    <property type="match status" value="2"/>
</dbReference>
<dbReference type="EMBL" id="JAKLTR010000004">
    <property type="protein sequence ID" value="MCG2614392.1"/>
    <property type="molecule type" value="Genomic_DNA"/>
</dbReference>
<comment type="caution">
    <text evidence="1">The sequence shown here is derived from an EMBL/GenBank/DDBJ whole genome shotgun (WGS) entry which is preliminary data.</text>
</comment>
<proteinExistence type="predicted"/>
<organism evidence="1 2">
    <name type="scientific">Terrimonas ginsenosidimutans</name>
    <dbReference type="NCBI Taxonomy" id="2908004"/>
    <lineage>
        <taxon>Bacteria</taxon>
        <taxon>Pseudomonadati</taxon>
        <taxon>Bacteroidota</taxon>
        <taxon>Chitinophagia</taxon>
        <taxon>Chitinophagales</taxon>
        <taxon>Chitinophagaceae</taxon>
        <taxon>Terrimonas</taxon>
    </lineage>
</organism>
<name>A0ABS9KPY4_9BACT</name>
<dbReference type="InterPro" id="IPR013783">
    <property type="entry name" value="Ig-like_fold"/>
</dbReference>
<gene>
    <name evidence="1" type="ORF">LZZ85_08880</name>
</gene>
<protein>
    <recommendedName>
        <fullName evidence="3">Cell shape determination protein CcmA</fullName>
    </recommendedName>
</protein>
<dbReference type="Proteomes" id="UP001165367">
    <property type="component" value="Unassembled WGS sequence"/>
</dbReference>
<keyword evidence="2" id="KW-1185">Reference proteome</keyword>
<dbReference type="SUPFAM" id="SSF81296">
    <property type="entry name" value="E set domains"/>
    <property type="match status" value="2"/>
</dbReference>
<evidence type="ECO:0000313" key="2">
    <source>
        <dbReference type="Proteomes" id="UP001165367"/>
    </source>
</evidence>
<dbReference type="PROSITE" id="PS51257">
    <property type="entry name" value="PROKAR_LIPOPROTEIN"/>
    <property type="match status" value="1"/>
</dbReference>
<dbReference type="RefSeq" id="WP_237870749.1">
    <property type="nucleotide sequence ID" value="NZ_JAKLTR010000004.1"/>
</dbReference>
<accession>A0ABS9KPY4</accession>
<sequence length="360" mass="38628">MQNNFFKNLTGWAMAVTVLAAGLSSCEKDKDGTPEVAVGNMASGSIDPGEAGGGALITLTGSGIGQIRSIMFEKNNVPAAFQPTLNTESYLIFHVPDTAFGGPQNIVFTNTDGKTLTVPFTVLAFASVASVSNYNFTTDTEITLTGNNLDDVTKVNFTGTTGNITIVSKSRKTLVIKMPATDIARSTLDITNSTGKTVTTQEFVNLDKALKIFTDGYGADFGDNSWGDGATISSTEFKSGTKSLTKTYAKGNWHVFGFANWWPGVASDPSYKYFSFWIKGGSADQTLYITGDKKAGGGFGNSDRSSPVNVPANVWTYFKFALSDLKLWQNGATFNQIGFWIPGPENADEKFHLDDVIITK</sequence>
<evidence type="ECO:0000313" key="1">
    <source>
        <dbReference type="EMBL" id="MCG2614392.1"/>
    </source>
</evidence>
<reference evidence="1" key="1">
    <citation type="submission" date="2022-01" db="EMBL/GenBank/DDBJ databases">
        <authorList>
            <person name="Jo J.-H."/>
            <person name="Im W.-T."/>
        </authorList>
    </citation>
    <scope>NUCLEOTIDE SEQUENCE</scope>
    <source>
        <strain evidence="1">NA20</strain>
    </source>
</reference>
<evidence type="ECO:0008006" key="3">
    <source>
        <dbReference type="Google" id="ProtNLM"/>
    </source>
</evidence>
<dbReference type="InterPro" id="IPR014756">
    <property type="entry name" value="Ig_E-set"/>
</dbReference>